<reference evidence="9" key="1">
    <citation type="journal article" date="2019" name="Microbiol. Resour. Announc.">
        <title>Complete Genome Sequence of Halomonas olivaria, a Moderately Halophilic Bacterium Isolated from Olive Processing Effluents, Obtained by Nanopore Sequencing.</title>
        <authorList>
            <person name="Nagata S."/>
            <person name="Ii K.M."/>
            <person name="Tsukimi T."/>
            <person name="Miura M.C."/>
            <person name="Galipon J."/>
            <person name="Arakawa K."/>
        </authorList>
    </citation>
    <scope>NUCLEOTIDE SEQUENCE [LARGE SCALE GENOMIC DNA]</scope>
    <source>
        <strain evidence="9">TYRC17</strain>
    </source>
</reference>
<keyword evidence="3" id="KW-0032">Aminotransferase</keyword>
<evidence type="ECO:0000313" key="8">
    <source>
        <dbReference type="EMBL" id="BBI49582.1"/>
    </source>
</evidence>
<keyword evidence="5" id="KW-0663">Pyridoxal phosphate</keyword>
<evidence type="ECO:0000256" key="5">
    <source>
        <dbReference type="ARBA" id="ARBA00022898"/>
    </source>
</evidence>
<accession>A0ABN5WUE6</accession>
<dbReference type="SUPFAM" id="SSF53383">
    <property type="entry name" value="PLP-dependent transferases"/>
    <property type="match status" value="1"/>
</dbReference>
<comment type="cofactor">
    <cofactor evidence="1">
        <name>pyridoxal 5'-phosphate</name>
        <dbReference type="ChEBI" id="CHEBI:597326"/>
    </cofactor>
</comment>
<dbReference type="EMBL" id="AP019416">
    <property type="protein sequence ID" value="BBI49582.1"/>
    <property type="molecule type" value="Genomic_DNA"/>
</dbReference>
<evidence type="ECO:0000313" key="9">
    <source>
        <dbReference type="Proteomes" id="UP000289555"/>
    </source>
</evidence>
<evidence type="ECO:0000256" key="2">
    <source>
        <dbReference type="ARBA" id="ARBA00007441"/>
    </source>
</evidence>
<evidence type="ECO:0000256" key="4">
    <source>
        <dbReference type="ARBA" id="ARBA00022679"/>
    </source>
</evidence>
<evidence type="ECO:0000256" key="1">
    <source>
        <dbReference type="ARBA" id="ARBA00001933"/>
    </source>
</evidence>
<evidence type="ECO:0000256" key="3">
    <source>
        <dbReference type="ARBA" id="ARBA00022576"/>
    </source>
</evidence>
<protein>
    <recommendedName>
        <fullName evidence="6">alanine transaminase</fullName>
        <ecNumber evidence="6">2.6.1.2</ecNumber>
    </recommendedName>
</protein>
<comment type="similarity">
    <text evidence="2">Belongs to the class-I pyridoxal-phosphate-dependent aminotransferase family.</text>
</comment>
<name>A0ABN5WUE6_9GAMM</name>
<dbReference type="InterPro" id="IPR015424">
    <property type="entry name" value="PyrdxlP-dep_Trfase"/>
</dbReference>
<organism evidence="8 9">
    <name type="scientific">Vreelandella olivaria</name>
    <dbReference type="NCBI Taxonomy" id="390919"/>
    <lineage>
        <taxon>Bacteria</taxon>
        <taxon>Pseudomonadati</taxon>
        <taxon>Pseudomonadota</taxon>
        <taxon>Gammaproteobacteria</taxon>
        <taxon>Oceanospirillales</taxon>
        <taxon>Halomonadaceae</taxon>
        <taxon>Vreelandella</taxon>
    </lineage>
</organism>
<dbReference type="Pfam" id="PF00155">
    <property type="entry name" value="Aminotran_1_2"/>
    <property type="match status" value="1"/>
</dbReference>
<dbReference type="CDD" id="cd00609">
    <property type="entry name" value="AAT_like"/>
    <property type="match status" value="1"/>
</dbReference>
<dbReference type="Gene3D" id="3.40.640.10">
    <property type="entry name" value="Type I PLP-dependent aspartate aminotransferase-like (Major domain)"/>
    <property type="match status" value="1"/>
</dbReference>
<keyword evidence="4" id="KW-0808">Transferase</keyword>
<dbReference type="PANTHER" id="PTHR43488:SF2">
    <property type="entry name" value="GLUTAMATE-PYRUVATE AMINOTRANSFERASE ALAA"/>
    <property type="match status" value="1"/>
</dbReference>
<gene>
    <name evidence="8" type="ORF">HORIV_20030</name>
</gene>
<proteinExistence type="inferred from homology"/>
<dbReference type="PANTHER" id="PTHR43488">
    <property type="entry name" value="GLUTAMATE-PYRUVATE AMINOTRANSFERASE ALAA"/>
    <property type="match status" value="1"/>
</dbReference>
<evidence type="ECO:0000259" key="7">
    <source>
        <dbReference type="Pfam" id="PF00155"/>
    </source>
</evidence>
<evidence type="ECO:0000256" key="6">
    <source>
        <dbReference type="ARBA" id="ARBA00026106"/>
    </source>
</evidence>
<feature type="domain" description="Aminotransferase class I/classII large" evidence="7">
    <location>
        <begin position="16"/>
        <end position="165"/>
    </location>
</feature>
<sequence>MQECQRKQIPGVGIEDIFIGNGVSELIVMAMQALLNDGDEVLIPAPDYPLWTAAAHLSGGHAVHYLCDEQADWTPDMADIRAKITSHTRAIVLINPNNPTGAVYPRRGKEVLAIAKQHNLVVFSDEIYDKILYDDVEHTATGALADDDQLVITMNGLSKAIAVPGSAQAG</sequence>
<dbReference type="InterPro" id="IPR051926">
    <property type="entry name" value="Ala_Aminotransferase"/>
</dbReference>
<dbReference type="InterPro" id="IPR015421">
    <property type="entry name" value="PyrdxlP-dep_Trfase_major"/>
</dbReference>
<dbReference type="Proteomes" id="UP000289555">
    <property type="component" value="Chromosome"/>
</dbReference>
<dbReference type="EC" id="2.6.1.2" evidence="6"/>
<keyword evidence="9" id="KW-1185">Reference proteome</keyword>
<dbReference type="InterPro" id="IPR004839">
    <property type="entry name" value="Aminotransferase_I/II_large"/>
</dbReference>